<dbReference type="AlphaFoldDB" id="A0A8H7Q7D7"/>
<sequence>MSKLSDIHLAKADSLCHDWLTAQNSTIALLSSIANILQQRSATVQSSSSLIPEDTKSALLYKQTVMIEESLANFKSTCARFRTIVKQMAALENEAAKNATYNLQEPEISNRPNTSAALIAVATISEYQVSIFISQIYSMYDQECKYKTTLSNQLYQQPRLDVNTVNDLLSLWSSQSKLDFSVERDMAERYALYKKVKKVVEAKD</sequence>
<keyword evidence="2" id="KW-1185">Reference proteome</keyword>
<dbReference type="Pfam" id="PF15011">
    <property type="entry name" value="CA109-like"/>
    <property type="match status" value="1"/>
</dbReference>
<dbReference type="EMBL" id="JAEPQZ010000001">
    <property type="protein sequence ID" value="KAG2186106.1"/>
    <property type="molecule type" value="Genomic_DNA"/>
</dbReference>
<proteinExistence type="predicted"/>
<comment type="caution">
    <text evidence="1">The sequence shown here is derived from an EMBL/GenBank/DDBJ whole genome shotgun (WGS) entry which is preliminary data.</text>
</comment>
<name>A0A8H7Q7D7_MORIS</name>
<gene>
    <name evidence="1" type="ORF">INT43_002544</name>
</gene>
<organism evidence="1 2">
    <name type="scientific">Mortierella isabellina</name>
    <name type="common">Filamentous fungus</name>
    <name type="synonym">Umbelopsis isabellina</name>
    <dbReference type="NCBI Taxonomy" id="91625"/>
    <lineage>
        <taxon>Eukaryota</taxon>
        <taxon>Fungi</taxon>
        <taxon>Fungi incertae sedis</taxon>
        <taxon>Mucoromycota</taxon>
        <taxon>Mucoromycotina</taxon>
        <taxon>Umbelopsidomycetes</taxon>
        <taxon>Umbelopsidales</taxon>
        <taxon>Umbelopsidaceae</taxon>
        <taxon>Umbelopsis</taxon>
    </lineage>
</organism>
<dbReference type="InterPro" id="IPR029159">
    <property type="entry name" value="CA109-like"/>
</dbReference>
<reference evidence="1" key="1">
    <citation type="submission" date="2020-12" db="EMBL/GenBank/DDBJ databases">
        <title>Metabolic potential, ecology and presence of endohyphal bacteria is reflected in genomic diversity of Mucoromycotina.</title>
        <authorList>
            <person name="Muszewska A."/>
            <person name="Okrasinska A."/>
            <person name="Steczkiewicz K."/>
            <person name="Drgas O."/>
            <person name="Orlowska M."/>
            <person name="Perlinska-Lenart U."/>
            <person name="Aleksandrzak-Piekarczyk T."/>
            <person name="Szatraj K."/>
            <person name="Zielenkiewicz U."/>
            <person name="Pilsyk S."/>
            <person name="Malc E."/>
            <person name="Mieczkowski P."/>
            <person name="Kruszewska J.S."/>
            <person name="Biernat P."/>
            <person name="Pawlowska J."/>
        </authorList>
    </citation>
    <scope>NUCLEOTIDE SEQUENCE</scope>
    <source>
        <strain evidence="1">WA0000067209</strain>
    </source>
</reference>
<dbReference type="OrthoDB" id="2265273at2759"/>
<accession>A0A8H7Q7D7</accession>
<dbReference type="Proteomes" id="UP000654370">
    <property type="component" value="Unassembled WGS sequence"/>
</dbReference>
<protein>
    <submittedName>
        <fullName evidence="1">Uncharacterized protein</fullName>
    </submittedName>
</protein>
<evidence type="ECO:0000313" key="1">
    <source>
        <dbReference type="EMBL" id="KAG2186106.1"/>
    </source>
</evidence>
<evidence type="ECO:0000313" key="2">
    <source>
        <dbReference type="Proteomes" id="UP000654370"/>
    </source>
</evidence>